<dbReference type="GeneID" id="8103097"/>
<dbReference type="VEuPathDB" id="FungiDB:TSTA_108410"/>
<dbReference type="InterPro" id="IPR003593">
    <property type="entry name" value="AAA+_ATPase"/>
</dbReference>
<evidence type="ECO:0000259" key="6">
    <source>
        <dbReference type="SMART" id="SM01024"/>
    </source>
</evidence>
<feature type="domain" description="BCS1 N-terminal" evidence="6">
    <location>
        <begin position="21"/>
        <end position="184"/>
    </location>
</feature>
<dbReference type="PhylomeDB" id="B8MUI6"/>
<dbReference type="InterPro" id="IPR003959">
    <property type="entry name" value="ATPase_AAA_core"/>
</dbReference>
<organism evidence="7 8">
    <name type="scientific">Talaromyces stipitatus (strain ATCC 10500 / CBS 375.48 / QM 6759 / NRRL 1006)</name>
    <name type="common">Penicillium stipitatum</name>
    <dbReference type="NCBI Taxonomy" id="441959"/>
    <lineage>
        <taxon>Eukaryota</taxon>
        <taxon>Fungi</taxon>
        <taxon>Dikarya</taxon>
        <taxon>Ascomycota</taxon>
        <taxon>Pezizomycotina</taxon>
        <taxon>Eurotiomycetes</taxon>
        <taxon>Eurotiomycetidae</taxon>
        <taxon>Eurotiales</taxon>
        <taxon>Trichocomaceae</taxon>
        <taxon>Talaromyces</taxon>
        <taxon>Talaromyces sect. Talaromyces</taxon>
    </lineage>
</organism>
<dbReference type="AlphaFoldDB" id="B8MUI6"/>
<accession>B8MUI6</accession>
<feature type="domain" description="AAA+ ATPase" evidence="5">
    <location>
        <begin position="217"/>
        <end position="350"/>
    </location>
</feature>
<dbReference type="PROSITE" id="PS00674">
    <property type="entry name" value="AAA"/>
    <property type="match status" value="1"/>
</dbReference>
<dbReference type="eggNOG" id="KOG0743">
    <property type="taxonomic scope" value="Eukaryota"/>
</dbReference>
<evidence type="ECO:0000256" key="3">
    <source>
        <dbReference type="ARBA" id="ARBA00022792"/>
    </source>
</evidence>
<dbReference type="STRING" id="441959.B8MUI6"/>
<dbReference type="InterPro" id="IPR003960">
    <property type="entry name" value="ATPase_AAA_CS"/>
</dbReference>
<protein>
    <submittedName>
        <fullName evidence="7">Mitochondrial chaperone bcs1, putative</fullName>
    </submittedName>
</protein>
<dbReference type="SUPFAM" id="SSF52540">
    <property type="entry name" value="P-loop containing nucleoside triphosphate hydrolases"/>
    <property type="match status" value="1"/>
</dbReference>
<dbReference type="InterPro" id="IPR050747">
    <property type="entry name" value="Mitochondrial_chaperone_BCS1"/>
</dbReference>
<dbReference type="EMBL" id="EQ962661">
    <property type="protein sequence ID" value="EED11654.1"/>
    <property type="molecule type" value="Genomic_DNA"/>
</dbReference>
<evidence type="ECO:0000313" key="8">
    <source>
        <dbReference type="Proteomes" id="UP000001745"/>
    </source>
</evidence>
<evidence type="ECO:0000313" key="7">
    <source>
        <dbReference type="EMBL" id="EED11654.1"/>
    </source>
</evidence>
<name>B8MUI6_TALSN</name>
<evidence type="ECO:0000256" key="4">
    <source>
        <dbReference type="RuleBase" id="RU003651"/>
    </source>
</evidence>
<dbReference type="SMART" id="SM01024">
    <property type="entry name" value="BCS1_N"/>
    <property type="match status" value="1"/>
</dbReference>
<evidence type="ECO:0000259" key="5">
    <source>
        <dbReference type="SMART" id="SM00382"/>
    </source>
</evidence>
<dbReference type="Proteomes" id="UP000001745">
    <property type="component" value="Unassembled WGS sequence"/>
</dbReference>
<dbReference type="Pfam" id="PF08740">
    <property type="entry name" value="BCS1_N"/>
    <property type="match status" value="1"/>
</dbReference>
<evidence type="ECO:0000256" key="2">
    <source>
        <dbReference type="ARBA" id="ARBA00007448"/>
    </source>
</evidence>
<dbReference type="InterPro" id="IPR014851">
    <property type="entry name" value="BCS1_N"/>
</dbReference>
<dbReference type="RefSeq" id="XP_002488410.1">
    <property type="nucleotide sequence ID" value="XM_002488365.1"/>
</dbReference>
<dbReference type="Pfam" id="PF00004">
    <property type="entry name" value="AAA"/>
    <property type="match status" value="1"/>
</dbReference>
<gene>
    <name evidence="7" type="ORF">TSTA_108410</name>
</gene>
<keyword evidence="3" id="KW-0472">Membrane</keyword>
<dbReference type="PANTHER" id="PTHR23070">
    <property type="entry name" value="BCS1 AAA-TYPE ATPASE"/>
    <property type="match status" value="1"/>
</dbReference>
<proteinExistence type="inferred from homology"/>
<keyword evidence="4" id="KW-0547">Nucleotide-binding</keyword>
<dbReference type="GO" id="GO:0005524">
    <property type="term" value="F:ATP binding"/>
    <property type="evidence" value="ECO:0007669"/>
    <property type="project" value="UniProtKB-KW"/>
</dbReference>
<keyword evidence="8" id="KW-1185">Reference proteome</keyword>
<evidence type="ECO:0000256" key="1">
    <source>
        <dbReference type="ARBA" id="ARBA00004434"/>
    </source>
</evidence>
<dbReference type="SMART" id="SM00382">
    <property type="entry name" value="AAA"/>
    <property type="match status" value="1"/>
</dbReference>
<reference evidence="8" key="1">
    <citation type="journal article" date="2015" name="Genome Announc.">
        <title>Genome sequence of the AIDS-associated pathogen Penicillium marneffei (ATCC18224) and its near taxonomic relative Talaromyces stipitatus (ATCC10500).</title>
        <authorList>
            <person name="Nierman W.C."/>
            <person name="Fedorova-Abrams N.D."/>
            <person name="Andrianopoulos A."/>
        </authorList>
    </citation>
    <scope>NUCLEOTIDE SEQUENCE [LARGE SCALE GENOMIC DNA]</scope>
    <source>
        <strain evidence="8">ATCC 10500 / CBS 375.48 / QM 6759 / NRRL 1006</strain>
    </source>
</reference>
<comment type="subcellular location">
    <subcellularLocation>
        <location evidence="1">Mitochondrion inner membrane</location>
        <topology evidence="1">Single-pass membrane protein</topology>
    </subcellularLocation>
</comment>
<keyword evidence="4" id="KW-0067">ATP-binding</keyword>
<keyword evidence="3" id="KW-0999">Mitochondrion inner membrane</keyword>
<dbReference type="GO" id="GO:0016887">
    <property type="term" value="F:ATP hydrolysis activity"/>
    <property type="evidence" value="ECO:0007669"/>
    <property type="project" value="InterPro"/>
</dbReference>
<sequence>MTHLLATHLNVDGSSFLTPVVLLGALAAYIGWKPPNLLAMVENWFMSSIEIQWSDHSFEALESWLGQDKIRKMSTQLRATTGSRLFWTKDKAHVEEEHLLQTEPPRTFSMPRLILTLGKGKHWFWYRWRPIVVVREEKSEILDIRLKLAELSENMTAVYRTQRKSESVAWTRAPGQRMRLPSTVIMNSNSQKKFMDDIHVYLQPKTRAWHNARGLPYRKGYLFHGPPGTGKTSLCIAAAGHFKLKIYILSLNNMTEDDLNSLVSTLPAQCILLLEDVDTQKFANPRTAEAGNIVSTYQRLTLSSLLNAIDGVIATEGRILIMTTNHKDKLDPALIRPGRVDMTVSFEYPNFDSIKRLFLLMYSESSSEEHGVQQSALPHCRQCPQFQSSPPAGDSVITPKDELEILAKRFAGLLPEKTHSQAHILNYLKTYSGEPEDAVTMAAGYFKEEKSVPVVEQSHGSSNPIFPWFL</sequence>
<comment type="similarity">
    <text evidence="2">Belongs to the AAA ATPase family. BCS1 subfamily.</text>
</comment>
<dbReference type="GO" id="GO:0005743">
    <property type="term" value="C:mitochondrial inner membrane"/>
    <property type="evidence" value="ECO:0007669"/>
    <property type="project" value="UniProtKB-SubCell"/>
</dbReference>
<dbReference type="OrthoDB" id="10251412at2759"/>
<dbReference type="InterPro" id="IPR027417">
    <property type="entry name" value="P-loop_NTPase"/>
</dbReference>
<dbReference type="HOGENOM" id="CLU_010189_4_4_1"/>
<keyword evidence="3" id="KW-0496">Mitochondrion</keyword>
<dbReference type="Gene3D" id="3.40.50.300">
    <property type="entry name" value="P-loop containing nucleotide triphosphate hydrolases"/>
    <property type="match status" value="1"/>
</dbReference>
<dbReference type="InParanoid" id="B8MUI6"/>